<evidence type="ECO:0000313" key="3">
    <source>
        <dbReference type="EMBL" id="KAL1513091.1"/>
    </source>
</evidence>
<keyword evidence="4" id="KW-1185">Reference proteome</keyword>
<evidence type="ECO:0000256" key="2">
    <source>
        <dbReference type="ARBA" id="ARBA00018951"/>
    </source>
</evidence>
<accession>A0ABD1F6V2</accession>
<dbReference type="PANTHER" id="PTHR21021">
    <property type="entry name" value="GAF/PUTATIVE CYTOSKELETAL PROTEIN"/>
    <property type="match status" value="1"/>
</dbReference>
<protein>
    <recommendedName>
        <fullName evidence="2">TIP41-like protein</fullName>
    </recommendedName>
</protein>
<name>A0ABD1F6V2_HYPHA</name>
<proteinExistence type="inferred from homology"/>
<dbReference type="InterPro" id="IPR007303">
    <property type="entry name" value="TIP41-like"/>
</dbReference>
<dbReference type="Pfam" id="PF04176">
    <property type="entry name" value="TIP41"/>
    <property type="match status" value="1"/>
</dbReference>
<sequence length="206" mass="24103">MSVDKTKGEVEVHRLPTDAEEFECNGWTFKYTKSHILHSLCITSEKCKNQSEDKCLLCLYTNCLDLPHLPEMVFPRNILTVIHPNGSKIEFNTLDALKRVCNGKLPIEVACSVAWKESRSSQHLEQKLKPFDWTFSTDYRGTLSNEVQVELTEERIDMELLKQKEKILFYHEMMLYEDELHDNGISSCTIKIVSLKYLWKNVNFFF</sequence>
<comment type="similarity">
    <text evidence="1">Belongs to the TIP41 family.</text>
</comment>
<dbReference type="Proteomes" id="UP001566132">
    <property type="component" value="Unassembled WGS sequence"/>
</dbReference>
<dbReference type="AlphaFoldDB" id="A0ABD1F6V2"/>
<evidence type="ECO:0000313" key="4">
    <source>
        <dbReference type="Proteomes" id="UP001566132"/>
    </source>
</evidence>
<dbReference type="EMBL" id="JBDJPC010000002">
    <property type="protein sequence ID" value="KAL1513091.1"/>
    <property type="molecule type" value="Genomic_DNA"/>
</dbReference>
<organism evidence="3 4">
    <name type="scientific">Hypothenemus hampei</name>
    <name type="common">Coffee berry borer</name>
    <dbReference type="NCBI Taxonomy" id="57062"/>
    <lineage>
        <taxon>Eukaryota</taxon>
        <taxon>Metazoa</taxon>
        <taxon>Ecdysozoa</taxon>
        <taxon>Arthropoda</taxon>
        <taxon>Hexapoda</taxon>
        <taxon>Insecta</taxon>
        <taxon>Pterygota</taxon>
        <taxon>Neoptera</taxon>
        <taxon>Endopterygota</taxon>
        <taxon>Coleoptera</taxon>
        <taxon>Polyphaga</taxon>
        <taxon>Cucujiformia</taxon>
        <taxon>Curculionidae</taxon>
        <taxon>Scolytinae</taxon>
        <taxon>Hypothenemus</taxon>
    </lineage>
</organism>
<reference evidence="3 4" key="1">
    <citation type="submission" date="2024-05" db="EMBL/GenBank/DDBJ databases">
        <title>Genetic variation in Jamaican populations of the coffee berry borer (Hypothenemus hampei).</title>
        <authorList>
            <person name="Errbii M."/>
            <person name="Myrie A."/>
        </authorList>
    </citation>
    <scope>NUCLEOTIDE SEQUENCE [LARGE SCALE GENOMIC DNA]</scope>
    <source>
        <strain evidence="3">JA-Hopewell-2020-01-JO</strain>
        <tissue evidence="3">Whole body</tissue>
    </source>
</reference>
<dbReference type="InterPro" id="IPR051330">
    <property type="entry name" value="Phosphatase_reg/MetRdx"/>
</dbReference>
<gene>
    <name evidence="3" type="ORF">ABEB36_002560</name>
</gene>
<comment type="caution">
    <text evidence="3">The sequence shown here is derived from an EMBL/GenBank/DDBJ whole genome shotgun (WGS) entry which is preliminary data.</text>
</comment>
<dbReference type="PANTHER" id="PTHR21021:SF16">
    <property type="entry name" value="TIP41-LIKE PROTEIN"/>
    <property type="match status" value="1"/>
</dbReference>
<evidence type="ECO:0000256" key="1">
    <source>
        <dbReference type="ARBA" id="ARBA00006658"/>
    </source>
</evidence>